<dbReference type="InterPro" id="IPR018521">
    <property type="entry name" value="TopoIB_AS"/>
</dbReference>
<feature type="transmembrane region" description="Helical" evidence="10">
    <location>
        <begin position="751"/>
        <end position="770"/>
    </location>
</feature>
<dbReference type="EC" id="5.6.2.1" evidence="3"/>
<keyword evidence="10" id="KW-0812">Transmembrane</keyword>
<dbReference type="InterPro" id="IPR013500">
    <property type="entry name" value="TopoI_cat_euk"/>
</dbReference>
<dbReference type="InterPro" id="IPR025834">
    <property type="entry name" value="TopoI_C_dom"/>
</dbReference>
<dbReference type="Gene3D" id="1.10.10.41">
    <property type="entry name" value="Yeast DNA topoisomerase - domain 1"/>
    <property type="match status" value="1"/>
</dbReference>
<protein>
    <recommendedName>
        <fullName evidence="3">DNA topoisomerase</fullName>
        <ecNumber evidence="3">5.6.2.1</ecNumber>
    </recommendedName>
</protein>
<dbReference type="InterPro" id="IPR013030">
    <property type="entry name" value="DNA_topo_DNA_db_N_dom2"/>
</dbReference>
<feature type="compositionally biased region" description="Polar residues" evidence="9">
    <location>
        <begin position="345"/>
        <end position="354"/>
    </location>
</feature>
<feature type="compositionally biased region" description="Polar residues" evidence="9">
    <location>
        <begin position="36"/>
        <end position="73"/>
    </location>
</feature>
<keyword evidence="6 7" id="KW-0413">Isomerase</keyword>
<dbReference type="PANTHER" id="PTHR10290:SF23">
    <property type="entry name" value="DNA TOPOISOMERASE 1 BETA"/>
    <property type="match status" value="1"/>
</dbReference>
<feature type="compositionally biased region" description="Polar residues" evidence="9">
    <location>
        <begin position="284"/>
        <end position="302"/>
    </location>
</feature>
<keyword evidence="4 7" id="KW-0799">Topoisomerase</keyword>
<dbReference type="SUPFAM" id="SSF56349">
    <property type="entry name" value="DNA breaking-rejoining enzymes"/>
    <property type="match status" value="2"/>
</dbReference>
<evidence type="ECO:0000259" key="11">
    <source>
        <dbReference type="SMART" id="SM00435"/>
    </source>
</evidence>
<feature type="domain" description="DNA topoisomerase I eukaryotic-type" evidence="11">
    <location>
        <begin position="615"/>
        <end position="998"/>
    </location>
</feature>
<evidence type="ECO:0000313" key="13">
    <source>
        <dbReference type="Proteomes" id="UP001396334"/>
    </source>
</evidence>
<evidence type="ECO:0000256" key="6">
    <source>
        <dbReference type="ARBA" id="ARBA00023235"/>
    </source>
</evidence>
<dbReference type="PROSITE" id="PS52038">
    <property type="entry name" value="TOPO_IB_2"/>
    <property type="match status" value="1"/>
</dbReference>
<comment type="catalytic activity">
    <reaction evidence="1 7">
        <text>ATP-independent breakage of single-stranded DNA, followed by passage and rejoining.</text>
        <dbReference type="EC" id="5.6.2.1"/>
    </reaction>
</comment>
<proteinExistence type="inferred from homology"/>
<keyword evidence="10" id="KW-1133">Transmembrane helix</keyword>
<dbReference type="InterPro" id="IPR001631">
    <property type="entry name" value="TopoI"/>
</dbReference>
<dbReference type="InterPro" id="IPR011010">
    <property type="entry name" value="DNA_brk_join_enz"/>
</dbReference>
<dbReference type="Pfam" id="PF14370">
    <property type="entry name" value="Topo_C_assoc"/>
    <property type="match status" value="1"/>
</dbReference>
<dbReference type="SMART" id="SM00435">
    <property type="entry name" value="TOPEUc"/>
    <property type="match status" value="1"/>
</dbReference>
<sequence length="1025" mass="114745">MAVEAPAKYVSDFDDEYEDVPMVFKRNNTLSLKQIRLSQKSDAHSGSQASNVKASNGQSSNALKNKAIPSSKSPPVRLPILSPKASTSSAKTSSAKSPVACFKTPTSSNDQSKQALKQNMSTVVKEDKSTITCTTETDSDHGDSQPLSVRLKGISTRGNIGASTSGNAQSHRLVPQAEVKGSTEDPDDEASLSARFNMKSSTGTLSSKLYDSDEKKRMASKTEQNGSTMKDKQENSSILSGKRLLDKGNSSDQSSAKRPKISDTPTTMKSKQETSDEKKPMASKTEQNGSTMKLKQENSSILSCKRLLDKGNASDQSSAKRPKISDTPTTMKTKQENSDEKKSVASKTEQNGSTMKDKQENSSILSGKRLLDKGNSSYQSSAKRPKISDTPTTMKSKQLAVKSEKDDEDDDHIPISQRMKMSTPVSKTSSMKQKATKGVSSSLKKINKKSKKEFKNSKYIKSSRVSPSSGDGQKKWSTLVHNGVIFPPPYKPHGIKMLYEGRPVDLTPEQQEVATMFAVMKDTDYMSKPQFKKNFWEDWSKLLGKNHIIKDLDECDFTPIYEWHLQEKEKKKQMSSEEKKALKEEKLKLEEKYMWAIVDGVKEKVGNFRVEPPGLFRGRGEHPKMGKLKRRIRPSDITINIGKDAPIPECPIPGESWKDIKHDNTVTWLAFWNDPINPKEFKYVFLAASSSLKGQSDKEKYEKARMLKEYIKNIRAAYTKDFASKDVTKRQIAVATYLIDKLALRAGNEKVLYLVVLYAFLLMFMKILVAGHFNSKRANMDDDEADTVGCCTLKVGNVECIPPNKLKFDFLGKDSIQYVNTVEVELPVYKAIGEFQTGKRSSDDLFDKLDTSKLNAHLKELMPGLTAKVFRTYNASITLDEMVAIICNHQRSISKSHSAQMSRLTEKITELKGVLRELKVVLDRAKKGKPPLKDADGKQKRNLTPEAIEKKIAQTNAKIEKMERDMQTKEDLKTVALGTSKINYLDPRITVAWCKRHEVPIEKIFNKSLLAKFAWAMDVDPDFRF</sequence>
<accession>A0ABR2TW55</accession>
<evidence type="ECO:0000256" key="10">
    <source>
        <dbReference type="SAM" id="Phobius"/>
    </source>
</evidence>
<evidence type="ECO:0000256" key="1">
    <source>
        <dbReference type="ARBA" id="ARBA00000213"/>
    </source>
</evidence>
<dbReference type="InterPro" id="IPR013034">
    <property type="entry name" value="DNA_topo_DNA_db_N_dom1"/>
</dbReference>
<feature type="compositionally biased region" description="Basic and acidic residues" evidence="9">
    <location>
        <begin position="333"/>
        <end position="343"/>
    </location>
</feature>
<feature type="compositionally biased region" description="Polar residues" evidence="9">
    <location>
        <begin position="104"/>
        <end position="122"/>
    </location>
</feature>
<feature type="compositionally biased region" description="Low complexity" evidence="9">
    <location>
        <begin position="82"/>
        <end position="98"/>
    </location>
</feature>
<keyword evidence="10" id="KW-0472">Membrane</keyword>
<evidence type="ECO:0000256" key="9">
    <source>
        <dbReference type="SAM" id="MobiDB-lite"/>
    </source>
</evidence>
<feature type="compositionally biased region" description="Polar residues" evidence="9">
    <location>
        <begin position="156"/>
        <end position="170"/>
    </location>
</feature>
<dbReference type="InterPro" id="IPR014711">
    <property type="entry name" value="TopoI_cat_a-hlx-sub_euk"/>
</dbReference>
<feature type="compositionally biased region" description="Basic and acidic residues" evidence="9">
    <location>
        <begin position="270"/>
        <end position="280"/>
    </location>
</feature>
<dbReference type="PROSITE" id="PS00176">
    <property type="entry name" value="TOPO_IB_1"/>
    <property type="match status" value="1"/>
</dbReference>
<dbReference type="InterPro" id="IPR013499">
    <property type="entry name" value="TopoI_euk"/>
</dbReference>
<dbReference type="Gene3D" id="3.90.15.10">
    <property type="entry name" value="Topoisomerase I, Chain A, domain 3"/>
    <property type="match status" value="2"/>
</dbReference>
<evidence type="ECO:0000256" key="4">
    <source>
        <dbReference type="ARBA" id="ARBA00023029"/>
    </source>
</evidence>
<dbReference type="Pfam" id="PF02919">
    <property type="entry name" value="Topoisom_I_N"/>
    <property type="match status" value="1"/>
</dbReference>
<evidence type="ECO:0000256" key="8">
    <source>
        <dbReference type="SAM" id="Coils"/>
    </source>
</evidence>
<keyword evidence="13" id="KW-1185">Reference proteome</keyword>
<feature type="compositionally biased region" description="Polar residues" evidence="9">
    <location>
        <begin position="419"/>
        <end position="433"/>
    </location>
</feature>
<dbReference type="InterPro" id="IPR036202">
    <property type="entry name" value="TopoI_DNA-bd_euk_N_sf"/>
</dbReference>
<dbReference type="Pfam" id="PF01028">
    <property type="entry name" value="Topoisom_I"/>
    <property type="match status" value="3"/>
</dbReference>
<evidence type="ECO:0000256" key="3">
    <source>
        <dbReference type="ARBA" id="ARBA00012891"/>
    </source>
</evidence>
<reference evidence="12 13" key="1">
    <citation type="journal article" date="2024" name="G3 (Bethesda)">
        <title>Genome assembly of Hibiscus sabdariffa L. provides insights into metabolisms of medicinal natural products.</title>
        <authorList>
            <person name="Kim T."/>
        </authorList>
    </citation>
    <scope>NUCLEOTIDE SEQUENCE [LARGE SCALE GENOMIC DNA]</scope>
    <source>
        <strain evidence="12">TK-2024</strain>
        <tissue evidence="12">Old leaves</tissue>
    </source>
</reference>
<evidence type="ECO:0000256" key="5">
    <source>
        <dbReference type="ARBA" id="ARBA00023125"/>
    </source>
</evidence>
<dbReference type="PRINTS" id="PR00416">
    <property type="entry name" value="EUTPISMRASEI"/>
</dbReference>
<feature type="coiled-coil region" evidence="8">
    <location>
        <begin position="565"/>
        <end position="592"/>
    </location>
</feature>
<dbReference type="EMBL" id="JBBPBN010000004">
    <property type="protein sequence ID" value="KAK9041713.1"/>
    <property type="molecule type" value="Genomic_DNA"/>
</dbReference>
<evidence type="ECO:0000256" key="7">
    <source>
        <dbReference type="PROSITE-ProRule" id="PRU01382"/>
    </source>
</evidence>
<feature type="region of interest" description="Disordered" evidence="9">
    <location>
        <begin position="36"/>
        <end position="448"/>
    </location>
</feature>
<dbReference type="InterPro" id="IPR051062">
    <property type="entry name" value="Topoisomerase_IB"/>
</dbReference>
<comment type="caution">
    <text evidence="12">The sequence shown here is derived from an EMBL/GenBank/DDBJ whole genome shotgun (WGS) entry which is preliminary data.</text>
</comment>
<gene>
    <name evidence="12" type="ORF">V6N11_016803</name>
</gene>
<name>A0ABR2TW55_9ROSI</name>
<evidence type="ECO:0000256" key="2">
    <source>
        <dbReference type="ARBA" id="ARBA00006645"/>
    </source>
</evidence>
<evidence type="ECO:0000313" key="12">
    <source>
        <dbReference type="EMBL" id="KAK9041713.1"/>
    </source>
</evidence>
<feature type="compositionally biased region" description="Polar residues" evidence="9">
    <location>
        <begin position="198"/>
        <end position="209"/>
    </location>
</feature>
<dbReference type="PANTHER" id="PTHR10290">
    <property type="entry name" value="DNA TOPOISOMERASE I"/>
    <property type="match status" value="1"/>
</dbReference>
<dbReference type="SUPFAM" id="SSF56741">
    <property type="entry name" value="Eukaryotic DNA topoisomerase I, N-terminal DNA-binding fragment"/>
    <property type="match status" value="1"/>
</dbReference>
<comment type="similarity">
    <text evidence="2 7">Belongs to the type IB topoisomerase family.</text>
</comment>
<feature type="active site" description="O-(3'-phospho-DNA)-tyrosine intermediate" evidence="7">
    <location>
        <position position="984"/>
    </location>
</feature>
<keyword evidence="5 7" id="KW-0238">DNA-binding</keyword>
<dbReference type="Proteomes" id="UP001396334">
    <property type="component" value="Unassembled WGS sequence"/>
</dbReference>
<dbReference type="Gene3D" id="1.10.132.10">
    <property type="match status" value="1"/>
</dbReference>
<dbReference type="InterPro" id="IPR008336">
    <property type="entry name" value="TopoI_DNA-bd_euk"/>
</dbReference>
<keyword evidence="8" id="KW-0175">Coiled coil</keyword>
<dbReference type="InterPro" id="IPR014727">
    <property type="entry name" value="TopoI_cat_a/b-sub_euk"/>
</dbReference>
<organism evidence="12 13">
    <name type="scientific">Hibiscus sabdariffa</name>
    <name type="common">roselle</name>
    <dbReference type="NCBI Taxonomy" id="183260"/>
    <lineage>
        <taxon>Eukaryota</taxon>
        <taxon>Viridiplantae</taxon>
        <taxon>Streptophyta</taxon>
        <taxon>Embryophyta</taxon>
        <taxon>Tracheophyta</taxon>
        <taxon>Spermatophyta</taxon>
        <taxon>Magnoliopsida</taxon>
        <taxon>eudicotyledons</taxon>
        <taxon>Gunneridae</taxon>
        <taxon>Pentapetalae</taxon>
        <taxon>rosids</taxon>
        <taxon>malvids</taxon>
        <taxon>Malvales</taxon>
        <taxon>Malvaceae</taxon>
        <taxon>Malvoideae</taxon>
        <taxon>Hibiscus</taxon>
    </lineage>
</organism>
<dbReference type="Gene3D" id="2.170.11.10">
    <property type="entry name" value="DNA Topoisomerase I, domain 2"/>
    <property type="match status" value="1"/>
</dbReference>